<dbReference type="PANTHER" id="PTHR37810">
    <property type="entry name" value="IMMUNITY PROTEIN SDPI"/>
    <property type="match status" value="1"/>
</dbReference>
<dbReference type="InterPro" id="IPR025962">
    <property type="entry name" value="SdpI/YhfL"/>
</dbReference>
<dbReference type="PANTHER" id="PTHR37810:SF5">
    <property type="entry name" value="IMMUNITY PROTEIN SDPI"/>
    <property type="match status" value="1"/>
</dbReference>
<dbReference type="EMBL" id="JACHFZ010000005">
    <property type="protein sequence ID" value="MBB5292877.1"/>
    <property type="molecule type" value="Genomic_DNA"/>
</dbReference>
<keyword evidence="3" id="KW-1185">Reference proteome</keyword>
<protein>
    <submittedName>
        <fullName evidence="2">Putative membrane protein</fullName>
    </submittedName>
</protein>
<feature type="transmembrane region" description="Helical" evidence="1">
    <location>
        <begin position="120"/>
        <end position="140"/>
    </location>
</feature>
<dbReference type="PIRSF" id="PIRSF038959">
    <property type="entry name" value="SdpI"/>
    <property type="match status" value="1"/>
</dbReference>
<feature type="transmembrane region" description="Helical" evidence="1">
    <location>
        <begin position="169"/>
        <end position="188"/>
    </location>
</feature>
<comment type="caution">
    <text evidence="2">The sequence shown here is derived from an EMBL/GenBank/DDBJ whole genome shotgun (WGS) entry which is preliminary data.</text>
</comment>
<gene>
    <name evidence="2" type="ORF">HNQ67_002414</name>
</gene>
<keyword evidence="1" id="KW-1133">Transmembrane helix</keyword>
<reference evidence="2 3" key="1">
    <citation type="submission" date="2020-08" db="EMBL/GenBank/DDBJ databases">
        <title>Genomic Encyclopedia of Type Strains, Phase IV (KMG-IV): sequencing the most valuable type-strain genomes for metagenomic binning, comparative biology and taxonomic classification.</title>
        <authorList>
            <person name="Goeker M."/>
        </authorList>
    </citation>
    <scope>NUCLEOTIDE SEQUENCE [LARGE SCALE GENOMIC DNA]</scope>
    <source>
        <strain evidence="2 3">DSM 25335</strain>
    </source>
</reference>
<feature type="transmembrane region" description="Helical" evidence="1">
    <location>
        <begin position="90"/>
        <end position="114"/>
    </location>
</feature>
<dbReference type="Proteomes" id="UP000566663">
    <property type="component" value="Unassembled WGS sequence"/>
</dbReference>
<dbReference type="AlphaFoldDB" id="A0A7W8I1M1"/>
<keyword evidence="1" id="KW-0812">Transmembrane</keyword>
<dbReference type="InterPro" id="IPR026272">
    <property type="entry name" value="SdpI"/>
</dbReference>
<organism evidence="2 3">
    <name type="scientific">Brevundimonas basaltis</name>
    <dbReference type="NCBI Taxonomy" id="472166"/>
    <lineage>
        <taxon>Bacteria</taxon>
        <taxon>Pseudomonadati</taxon>
        <taxon>Pseudomonadota</taxon>
        <taxon>Alphaproteobacteria</taxon>
        <taxon>Caulobacterales</taxon>
        <taxon>Caulobacteraceae</taxon>
        <taxon>Brevundimonas</taxon>
    </lineage>
</organism>
<keyword evidence="1" id="KW-0472">Membrane</keyword>
<evidence type="ECO:0000313" key="2">
    <source>
        <dbReference type="EMBL" id="MBB5292877.1"/>
    </source>
</evidence>
<proteinExistence type="predicted"/>
<evidence type="ECO:0000313" key="3">
    <source>
        <dbReference type="Proteomes" id="UP000566663"/>
    </source>
</evidence>
<accession>A0A7W8I1M1</accession>
<feature type="transmembrane region" description="Helical" evidence="1">
    <location>
        <begin position="194"/>
        <end position="213"/>
    </location>
</feature>
<feature type="transmembrane region" description="Helical" evidence="1">
    <location>
        <begin position="12"/>
        <end position="31"/>
    </location>
</feature>
<evidence type="ECO:0000256" key="1">
    <source>
        <dbReference type="SAM" id="Phobius"/>
    </source>
</evidence>
<feature type="transmembrane region" description="Helical" evidence="1">
    <location>
        <begin position="57"/>
        <end position="78"/>
    </location>
</feature>
<dbReference type="RefSeq" id="WP_183255745.1">
    <property type="nucleotide sequence ID" value="NZ_BAAAFF010000001.1"/>
</dbReference>
<dbReference type="Pfam" id="PF13630">
    <property type="entry name" value="SdpI"/>
    <property type="match status" value="1"/>
</dbReference>
<name>A0A7W8I1M1_9CAUL</name>
<sequence length="225" mass="23614">MTAPNKSTPALDAATVGLALIVGGLGVWTILAGPTELLPVHYSASGQVDGWGTREQLGGLLVGLAVLTLLLGGGMGVAARRADDPARVRALRYAQLVVVLSIPLVSLLIASASLSGLTDIAGALPVALISLVLLLIGAFLGRVGPNPFVGVRTPWAFKSRLAWDRSNRLAGRLFFVIGLAGLLTAPFAPRPLNLYAILTAVVLAALWSVLESWRVWRSDPDRQPF</sequence>
<dbReference type="GO" id="GO:0009636">
    <property type="term" value="P:response to toxic substance"/>
    <property type="evidence" value="ECO:0007669"/>
    <property type="project" value="TreeGrafter"/>
</dbReference>